<comment type="caution">
    <text evidence="2">The sequence shown here is derived from an EMBL/GenBank/DDBJ whole genome shotgun (WGS) entry which is preliminary data.</text>
</comment>
<dbReference type="InterPro" id="IPR014717">
    <property type="entry name" value="Transl_elong_EF1B/ribsomal_bS6"/>
</dbReference>
<organism evidence="2">
    <name type="scientific">Desulfatirhabdium butyrativorans</name>
    <dbReference type="NCBI Taxonomy" id="340467"/>
    <lineage>
        <taxon>Bacteria</taxon>
        <taxon>Pseudomonadati</taxon>
        <taxon>Thermodesulfobacteriota</taxon>
        <taxon>Desulfobacteria</taxon>
        <taxon>Desulfobacterales</taxon>
        <taxon>Desulfatirhabdiaceae</taxon>
        <taxon>Desulfatirhabdium</taxon>
    </lineage>
</organism>
<dbReference type="Pfam" id="PF10741">
    <property type="entry name" value="T2SSM_b"/>
    <property type="match status" value="1"/>
</dbReference>
<evidence type="ECO:0000256" key="1">
    <source>
        <dbReference type="SAM" id="Coils"/>
    </source>
</evidence>
<dbReference type="AlphaFoldDB" id="A0A7C4MMQ5"/>
<keyword evidence="1" id="KW-0175">Coiled coil</keyword>
<reference evidence="2" key="1">
    <citation type="journal article" date="2020" name="mSystems">
        <title>Genome- and Community-Level Interaction Insights into Carbon Utilization and Element Cycling Functions of Hydrothermarchaeota in Hydrothermal Sediment.</title>
        <authorList>
            <person name="Zhou Z."/>
            <person name="Liu Y."/>
            <person name="Xu W."/>
            <person name="Pan J."/>
            <person name="Luo Z.H."/>
            <person name="Li M."/>
        </authorList>
    </citation>
    <scope>NUCLEOTIDE SEQUENCE [LARGE SCALE GENOMIC DNA]</scope>
    <source>
        <strain evidence="2">SpSt-477</strain>
    </source>
</reference>
<gene>
    <name evidence="2" type="ORF">ENS29_09670</name>
</gene>
<dbReference type="InterPro" id="IPR034756">
    <property type="entry name" value="T2SSM_b"/>
</dbReference>
<dbReference type="EMBL" id="DSUH01000226">
    <property type="protein sequence ID" value="HGU33110.1"/>
    <property type="molecule type" value="Genomic_DNA"/>
</dbReference>
<dbReference type="NCBIfam" id="NF040576">
    <property type="entry name" value="T2SS_GspM_XpsM"/>
    <property type="match status" value="1"/>
</dbReference>
<feature type="coiled-coil region" evidence="1">
    <location>
        <begin position="33"/>
        <end position="67"/>
    </location>
</feature>
<proteinExistence type="predicted"/>
<evidence type="ECO:0008006" key="3">
    <source>
        <dbReference type="Google" id="ProtNLM"/>
    </source>
</evidence>
<protein>
    <recommendedName>
        <fullName evidence="3">Type 4a pilus biogenesis protein PilO</fullName>
    </recommendedName>
</protein>
<name>A0A7C4MMQ5_9BACT</name>
<evidence type="ECO:0000313" key="2">
    <source>
        <dbReference type="EMBL" id="HGU33110.1"/>
    </source>
</evidence>
<sequence length="190" mass="21959">MNPPHRRISRNRRIFWTVGLVLSAWLSWWVQIADPLSDRLNEQKETIAKLRQENERLSQRIERLAAYEEVPSELIQTFRTKKQYLIPGSKLEEVNPSIQSAVQEIAEKTGISIKSYKDLPAGQWKGYAIARIEVQSETTTENLAKFLEAVEATQKLIRLERLVVSYRKVKGFELSVTMQIGALYLEEKGD</sequence>
<dbReference type="Gene3D" id="3.30.70.60">
    <property type="match status" value="1"/>
</dbReference>
<accession>A0A7C4MMQ5</accession>